<dbReference type="EMBL" id="JANPWB010000013">
    <property type="protein sequence ID" value="KAJ1103850.1"/>
    <property type="molecule type" value="Genomic_DNA"/>
</dbReference>
<comment type="caution">
    <text evidence="1">The sequence shown here is derived from an EMBL/GenBank/DDBJ whole genome shotgun (WGS) entry which is preliminary data.</text>
</comment>
<accession>A0AAV7MU71</accession>
<sequence>MTQWVHNKGQAAEMRLVLLFGFQAPPAQQQGRYPSSTSLLPLALISDRCADCAQLMEVAGLSESAVCCSKLLSSGREPWLALAGHQRPQDAAAEMSAFLAKKKTIKMEWKLARIQLFISWYNRSEKKTSSSSVPAN</sequence>
<dbReference type="Proteomes" id="UP001066276">
    <property type="component" value="Chromosome 9"/>
</dbReference>
<evidence type="ECO:0000313" key="2">
    <source>
        <dbReference type="Proteomes" id="UP001066276"/>
    </source>
</evidence>
<keyword evidence="2" id="KW-1185">Reference proteome</keyword>
<reference evidence="1" key="1">
    <citation type="journal article" date="2022" name="bioRxiv">
        <title>Sequencing and chromosome-scale assembly of the giantPleurodeles waltlgenome.</title>
        <authorList>
            <person name="Brown T."/>
            <person name="Elewa A."/>
            <person name="Iarovenko S."/>
            <person name="Subramanian E."/>
            <person name="Araus A.J."/>
            <person name="Petzold A."/>
            <person name="Susuki M."/>
            <person name="Suzuki K.-i.T."/>
            <person name="Hayashi T."/>
            <person name="Toyoda A."/>
            <person name="Oliveira C."/>
            <person name="Osipova E."/>
            <person name="Leigh N.D."/>
            <person name="Simon A."/>
            <person name="Yun M.H."/>
        </authorList>
    </citation>
    <scope>NUCLEOTIDE SEQUENCE</scope>
    <source>
        <strain evidence="1">20211129_DDA</strain>
        <tissue evidence="1">Liver</tissue>
    </source>
</reference>
<gene>
    <name evidence="1" type="ORF">NDU88_001271</name>
</gene>
<organism evidence="1 2">
    <name type="scientific">Pleurodeles waltl</name>
    <name type="common">Iberian ribbed newt</name>
    <dbReference type="NCBI Taxonomy" id="8319"/>
    <lineage>
        <taxon>Eukaryota</taxon>
        <taxon>Metazoa</taxon>
        <taxon>Chordata</taxon>
        <taxon>Craniata</taxon>
        <taxon>Vertebrata</taxon>
        <taxon>Euteleostomi</taxon>
        <taxon>Amphibia</taxon>
        <taxon>Batrachia</taxon>
        <taxon>Caudata</taxon>
        <taxon>Salamandroidea</taxon>
        <taxon>Salamandridae</taxon>
        <taxon>Pleurodelinae</taxon>
        <taxon>Pleurodeles</taxon>
    </lineage>
</organism>
<protein>
    <submittedName>
        <fullName evidence="1">Uncharacterized protein</fullName>
    </submittedName>
</protein>
<name>A0AAV7MU71_PLEWA</name>
<evidence type="ECO:0000313" key="1">
    <source>
        <dbReference type="EMBL" id="KAJ1103850.1"/>
    </source>
</evidence>
<proteinExistence type="predicted"/>
<dbReference type="AlphaFoldDB" id="A0AAV7MU71"/>